<dbReference type="Pfam" id="PF02687">
    <property type="entry name" value="FtsX"/>
    <property type="match status" value="1"/>
</dbReference>
<organism evidence="14 15">
    <name type="scientific">Lactococcus lactis subsp. lactis</name>
    <name type="common">Streptococcus lactis</name>
    <dbReference type="NCBI Taxonomy" id="1360"/>
    <lineage>
        <taxon>Bacteria</taxon>
        <taxon>Bacillati</taxon>
        <taxon>Bacillota</taxon>
        <taxon>Bacilli</taxon>
        <taxon>Lactobacillales</taxon>
        <taxon>Streptococcaceae</taxon>
        <taxon>Lactococcus</taxon>
    </lineage>
</organism>
<dbReference type="AlphaFoldDB" id="A0A0B8QJR2"/>
<gene>
    <name evidence="14" type="ORF">JCM5805K_1153</name>
</gene>
<keyword evidence="5 10" id="KW-0132">Cell division</keyword>
<evidence type="ECO:0000256" key="11">
    <source>
        <dbReference type="SAM" id="Phobius"/>
    </source>
</evidence>
<dbReference type="InterPro" id="IPR004513">
    <property type="entry name" value="FtsX"/>
</dbReference>
<evidence type="ECO:0000256" key="2">
    <source>
        <dbReference type="ARBA" id="ARBA00007379"/>
    </source>
</evidence>
<keyword evidence="9 10" id="KW-0131">Cell cycle</keyword>
<comment type="function">
    <text evidence="10">Part of the ABC transporter FtsEX involved in asymmetric cellular division facilitating the initiation of sporulation.</text>
</comment>
<dbReference type="Proteomes" id="UP000031847">
    <property type="component" value="Unassembled WGS sequence"/>
</dbReference>
<protein>
    <recommendedName>
        <fullName evidence="3 10">Cell division protein FtsX</fullName>
    </recommendedName>
</protein>
<dbReference type="PANTHER" id="PTHR47755:SF1">
    <property type="entry name" value="CELL DIVISION PROTEIN FTSX"/>
    <property type="match status" value="1"/>
</dbReference>
<feature type="transmembrane region" description="Helical" evidence="11">
    <location>
        <begin position="302"/>
        <end position="324"/>
    </location>
</feature>
<comment type="subcellular location">
    <subcellularLocation>
        <location evidence="1">Cell membrane</location>
        <topology evidence="1">Multi-pass membrane protein</topology>
    </subcellularLocation>
</comment>
<dbReference type="NCBIfam" id="NF038347">
    <property type="entry name" value="FtsX_Gpos"/>
    <property type="match status" value="1"/>
</dbReference>
<evidence type="ECO:0000259" key="12">
    <source>
        <dbReference type="Pfam" id="PF02687"/>
    </source>
</evidence>
<name>A0A0B8QJR2_LACLL</name>
<evidence type="ECO:0000256" key="5">
    <source>
        <dbReference type="ARBA" id="ARBA00022618"/>
    </source>
</evidence>
<keyword evidence="8 10" id="KW-0472">Membrane</keyword>
<keyword evidence="7 11" id="KW-1133">Transmembrane helix</keyword>
<feature type="transmembrane region" description="Helical" evidence="11">
    <location>
        <begin position="207"/>
        <end position="232"/>
    </location>
</feature>
<feature type="transmembrane region" description="Helical" evidence="11">
    <location>
        <begin position="253"/>
        <end position="278"/>
    </location>
</feature>
<evidence type="ECO:0000256" key="9">
    <source>
        <dbReference type="ARBA" id="ARBA00023306"/>
    </source>
</evidence>
<evidence type="ECO:0000256" key="1">
    <source>
        <dbReference type="ARBA" id="ARBA00004651"/>
    </source>
</evidence>
<feature type="domain" description="FtsX extracellular" evidence="13">
    <location>
        <begin position="83"/>
        <end position="186"/>
    </location>
</feature>
<keyword evidence="6 11" id="KW-0812">Transmembrane</keyword>
<sequence>MLSQLKTDELSATKRKEFTATMIRNFFKHLLESLKNLKRNGWMTVAAVSSVTITLVLVGLFLSVILNTSKISNGIENNVRIVAYMKLDVHDQETKIQDPKDNKKTINNPDHLKIYDSIKKVPNVKTVTFSSKEAQLKGLTKALGNNWNLFKGDANPLYDAYIVEADKPANVKSVTSKISKLSGIEKATYGGANTAKLFQIAQGIRTWGTAAAILLIFVAVFLISNTIRITILSRQREIQIMRLVGAKNGYIRWPFFLEGAWVGLLGSIIPGLIVAWAYRLAFVSLTPSLQSQKLEMYATNQFIPAIVGLMAVIGILIGSFGALLSMRRFLKI</sequence>
<evidence type="ECO:0000256" key="3">
    <source>
        <dbReference type="ARBA" id="ARBA00021907"/>
    </source>
</evidence>
<evidence type="ECO:0000313" key="15">
    <source>
        <dbReference type="Proteomes" id="UP000031847"/>
    </source>
</evidence>
<dbReference type="GO" id="GO:0051301">
    <property type="term" value="P:cell division"/>
    <property type="evidence" value="ECO:0007669"/>
    <property type="project" value="UniProtKB-KW"/>
</dbReference>
<dbReference type="InterPro" id="IPR040690">
    <property type="entry name" value="FtsX_ECD"/>
</dbReference>
<dbReference type="InterPro" id="IPR058204">
    <property type="entry name" value="FtsX_firmicutes-type"/>
</dbReference>
<dbReference type="PANTHER" id="PTHR47755">
    <property type="entry name" value="CELL DIVISION PROTEIN FTSX"/>
    <property type="match status" value="1"/>
</dbReference>
<feature type="transmembrane region" description="Helical" evidence="11">
    <location>
        <begin position="42"/>
        <end position="66"/>
    </location>
</feature>
<dbReference type="InterPro" id="IPR003838">
    <property type="entry name" value="ABC3_permease_C"/>
</dbReference>
<feature type="domain" description="ABC3 transporter permease C-terminal" evidence="12">
    <location>
        <begin position="211"/>
        <end position="331"/>
    </location>
</feature>
<dbReference type="PIRSF" id="PIRSF003097">
    <property type="entry name" value="FtsX"/>
    <property type="match status" value="1"/>
</dbReference>
<evidence type="ECO:0000256" key="4">
    <source>
        <dbReference type="ARBA" id="ARBA00022475"/>
    </source>
</evidence>
<reference evidence="14 15" key="1">
    <citation type="submission" date="2015-01" db="EMBL/GenBank/DDBJ databases">
        <title>Lactococcus lactis subsp.lactis JCM 5805 whole genome shotgun sequence.</title>
        <authorList>
            <person name="Fujii T."/>
            <person name="Tomita Y."/>
            <person name="Ikushima S."/>
            <person name="Fujiwara D."/>
        </authorList>
    </citation>
    <scope>NUCLEOTIDE SEQUENCE [LARGE SCALE GENOMIC DNA]</scope>
    <source>
        <strain evidence="14 15">JCM 5805</strain>
    </source>
</reference>
<proteinExistence type="inferred from homology"/>
<comment type="caution">
    <text evidence="14">The sequence shown here is derived from an EMBL/GenBank/DDBJ whole genome shotgun (WGS) entry which is preliminary data.</text>
</comment>
<dbReference type="Gene3D" id="3.30.70.3040">
    <property type="match status" value="1"/>
</dbReference>
<dbReference type="Pfam" id="PF18075">
    <property type="entry name" value="FtsX_ECD"/>
    <property type="match status" value="1"/>
</dbReference>
<evidence type="ECO:0000313" key="14">
    <source>
        <dbReference type="EMBL" id="GAM80045.1"/>
    </source>
</evidence>
<evidence type="ECO:0000259" key="13">
    <source>
        <dbReference type="Pfam" id="PF18075"/>
    </source>
</evidence>
<evidence type="ECO:0000256" key="7">
    <source>
        <dbReference type="ARBA" id="ARBA00022989"/>
    </source>
</evidence>
<keyword evidence="4 10" id="KW-1003">Cell membrane</keyword>
<dbReference type="EMBL" id="BBSI01000017">
    <property type="protein sequence ID" value="GAM80045.1"/>
    <property type="molecule type" value="Genomic_DNA"/>
</dbReference>
<dbReference type="GO" id="GO:0005886">
    <property type="term" value="C:plasma membrane"/>
    <property type="evidence" value="ECO:0007669"/>
    <property type="project" value="UniProtKB-SubCell"/>
</dbReference>
<evidence type="ECO:0000256" key="8">
    <source>
        <dbReference type="ARBA" id="ARBA00023136"/>
    </source>
</evidence>
<evidence type="ECO:0000256" key="10">
    <source>
        <dbReference type="PIRNR" id="PIRNR003097"/>
    </source>
</evidence>
<accession>A0A0B8QJR2</accession>
<evidence type="ECO:0000256" key="6">
    <source>
        <dbReference type="ARBA" id="ARBA00022692"/>
    </source>
</evidence>
<comment type="similarity">
    <text evidence="2 10">Belongs to the ABC-4 integral membrane protein family. FtsX subfamily.</text>
</comment>